<accession>A0A329QI71</accession>
<evidence type="ECO:0000256" key="2">
    <source>
        <dbReference type="ARBA" id="ARBA00023125"/>
    </source>
</evidence>
<reference evidence="6 7" key="1">
    <citation type="submission" date="2018-04" db="EMBL/GenBank/DDBJ databases">
        <title>Paenibacillus taichungensis Genome sequencing and assembly.</title>
        <authorList>
            <person name="Xu J."/>
            <person name="Rensing C."/>
            <person name="Mazhar H.S."/>
        </authorList>
    </citation>
    <scope>NUCLEOTIDE SEQUENCE [LARGE SCALE GENOMIC DNA]</scope>
    <source>
        <strain evidence="6 7">NC1</strain>
    </source>
</reference>
<evidence type="ECO:0000256" key="1">
    <source>
        <dbReference type="ARBA" id="ARBA00023015"/>
    </source>
</evidence>
<dbReference type="AlphaFoldDB" id="A0A329QI71"/>
<evidence type="ECO:0000259" key="4">
    <source>
        <dbReference type="PROSITE" id="PS01124"/>
    </source>
</evidence>
<feature type="domain" description="Fe/B12 periplasmic-binding" evidence="5">
    <location>
        <begin position="263"/>
        <end position="541"/>
    </location>
</feature>
<dbReference type="Pfam" id="PF12833">
    <property type="entry name" value="HTH_18"/>
    <property type="match status" value="1"/>
</dbReference>
<dbReference type="PANTHER" id="PTHR43280:SF2">
    <property type="entry name" value="HTH-TYPE TRANSCRIPTIONAL REGULATOR EXSA"/>
    <property type="match status" value="1"/>
</dbReference>
<evidence type="ECO:0000259" key="5">
    <source>
        <dbReference type="PROSITE" id="PS50983"/>
    </source>
</evidence>
<dbReference type="PROSITE" id="PS01124">
    <property type="entry name" value="HTH_ARAC_FAMILY_2"/>
    <property type="match status" value="1"/>
</dbReference>
<dbReference type="Gene3D" id="3.40.50.1980">
    <property type="entry name" value="Nitrogenase molybdenum iron protein domain"/>
    <property type="match status" value="2"/>
</dbReference>
<feature type="domain" description="HTH araC/xylS-type" evidence="4">
    <location>
        <begin position="177"/>
        <end position="275"/>
    </location>
</feature>
<dbReference type="EMBL" id="QEVW01000026">
    <property type="protein sequence ID" value="RAW10108.1"/>
    <property type="molecule type" value="Genomic_DNA"/>
</dbReference>
<name>A0A329QI71_9BACL</name>
<dbReference type="InterPro" id="IPR018060">
    <property type="entry name" value="HTH_AraC"/>
</dbReference>
<protein>
    <recommendedName>
        <fullName evidence="8">AraC family transcriptional regulator</fullName>
    </recommendedName>
</protein>
<evidence type="ECO:0008006" key="8">
    <source>
        <dbReference type="Google" id="ProtNLM"/>
    </source>
</evidence>
<dbReference type="SMART" id="SM00342">
    <property type="entry name" value="HTH_ARAC"/>
    <property type="match status" value="1"/>
</dbReference>
<keyword evidence="1" id="KW-0805">Transcription regulation</keyword>
<dbReference type="InterPro" id="IPR002491">
    <property type="entry name" value="ABC_transptr_periplasmic_BD"/>
</dbReference>
<organism evidence="6 7">
    <name type="scientific">Paenibacillus taichungensis</name>
    <dbReference type="NCBI Taxonomy" id="484184"/>
    <lineage>
        <taxon>Bacteria</taxon>
        <taxon>Bacillati</taxon>
        <taxon>Bacillota</taxon>
        <taxon>Bacilli</taxon>
        <taxon>Bacillales</taxon>
        <taxon>Paenibacillaceae</taxon>
        <taxon>Paenibacillus</taxon>
    </lineage>
</organism>
<sequence>MKYAEGNIMISAIYDLRDAREVADSGTIFPVQLHLSHPTLIIPMTEVTVRLKEREYSTGSGKCIFLHSSDAEVALESNVEGDSVTVYVLVFERYQLVENTDTGVHYELSREQLPGDGIIKFARHLHGSLGELIQRVMQSAAPEQNPRVSSLLNGILHQVFEHWSDAEGHYVQDMTIKQICAYMKQHVDEDLNRAALARMTGFNESYFSSLFRKETGWSFGDYLNRLRLDEAKRLLFTTTDSLQDIALRTGFSDGSYLSKTFKKHVYITPSAFRQLQQTKQIAAVQFVGALLSIGLTPIMTTQEVAGSSLLLEEDLQDTVITNNSEMLERLREVKSELILAPTYFYHFPDVLKEMEQVAPVIMLDWGKMDKLEEVSQVGRLFGREQEAKQWIFRYKARVLAARELLQQFILPEETVGIYELNYDQRWLMPHDKVRSAYNLYRALKLHPPARIQTEVLEQDRPLFVTEEDLPNYTADHMFVILPASDYGEDLEKLLSRQIWQQLVTEDGCRVYPLVLNEFWMDEGVSLEKQLDILMHLLTDGAWSQP</sequence>
<dbReference type="SUPFAM" id="SSF46689">
    <property type="entry name" value="Homeodomain-like"/>
    <property type="match status" value="2"/>
</dbReference>
<dbReference type="GO" id="GO:0043565">
    <property type="term" value="F:sequence-specific DNA binding"/>
    <property type="evidence" value="ECO:0007669"/>
    <property type="project" value="InterPro"/>
</dbReference>
<evidence type="ECO:0000313" key="6">
    <source>
        <dbReference type="EMBL" id="RAW10108.1"/>
    </source>
</evidence>
<comment type="caution">
    <text evidence="6">The sequence shown here is derived from an EMBL/GenBank/DDBJ whole genome shotgun (WGS) entry which is preliminary data.</text>
</comment>
<evidence type="ECO:0000256" key="3">
    <source>
        <dbReference type="ARBA" id="ARBA00023163"/>
    </source>
</evidence>
<proteinExistence type="predicted"/>
<dbReference type="PROSITE" id="PS50983">
    <property type="entry name" value="FE_B12_PBP"/>
    <property type="match status" value="1"/>
</dbReference>
<keyword evidence="2" id="KW-0238">DNA-binding</keyword>
<dbReference type="SUPFAM" id="SSF53807">
    <property type="entry name" value="Helical backbone' metal receptor"/>
    <property type="match status" value="1"/>
</dbReference>
<dbReference type="Gene3D" id="1.10.10.60">
    <property type="entry name" value="Homeodomain-like"/>
    <property type="match status" value="2"/>
</dbReference>
<dbReference type="InterPro" id="IPR009057">
    <property type="entry name" value="Homeodomain-like_sf"/>
</dbReference>
<dbReference type="GO" id="GO:0003700">
    <property type="term" value="F:DNA-binding transcription factor activity"/>
    <property type="evidence" value="ECO:0007669"/>
    <property type="project" value="InterPro"/>
</dbReference>
<dbReference type="PANTHER" id="PTHR43280">
    <property type="entry name" value="ARAC-FAMILY TRANSCRIPTIONAL REGULATOR"/>
    <property type="match status" value="1"/>
</dbReference>
<keyword evidence="3" id="KW-0804">Transcription</keyword>
<evidence type="ECO:0000313" key="7">
    <source>
        <dbReference type="Proteomes" id="UP000250642"/>
    </source>
</evidence>
<gene>
    <name evidence="6" type="ORF">DC345_29000</name>
</gene>
<dbReference type="Proteomes" id="UP000250642">
    <property type="component" value="Unassembled WGS sequence"/>
</dbReference>